<dbReference type="InterPro" id="IPR000014">
    <property type="entry name" value="PAS"/>
</dbReference>
<dbReference type="InterPro" id="IPR052162">
    <property type="entry name" value="Sensor_kinase/Photoreceptor"/>
</dbReference>
<name>A0A926S2U8_9SPHI</name>
<dbReference type="PANTHER" id="PTHR43304">
    <property type="entry name" value="PHYTOCHROME-LIKE PROTEIN CPH1"/>
    <property type="match status" value="1"/>
</dbReference>
<evidence type="ECO:0000256" key="2">
    <source>
        <dbReference type="ARBA" id="ARBA00012438"/>
    </source>
</evidence>
<dbReference type="InterPro" id="IPR036890">
    <property type="entry name" value="HATPase_C_sf"/>
</dbReference>
<dbReference type="CDD" id="cd00130">
    <property type="entry name" value="PAS"/>
    <property type="match status" value="3"/>
</dbReference>
<evidence type="ECO:0000256" key="3">
    <source>
        <dbReference type="ARBA" id="ARBA00022553"/>
    </source>
</evidence>
<dbReference type="InterPro" id="IPR003594">
    <property type="entry name" value="HATPase_dom"/>
</dbReference>
<dbReference type="PROSITE" id="PS50109">
    <property type="entry name" value="HIS_KIN"/>
    <property type="match status" value="1"/>
</dbReference>
<keyword evidence="5" id="KW-0418">Kinase</keyword>
<dbReference type="Pfam" id="PF08448">
    <property type="entry name" value="PAS_4"/>
    <property type="match status" value="1"/>
</dbReference>
<evidence type="ECO:0000259" key="6">
    <source>
        <dbReference type="PROSITE" id="PS50109"/>
    </source>
</evidence>
<dbReference type="RefSeq" id="WP_191163979.1">
    <property type="nucleotide sequence ID" value="NZ_JACWMX010000005.1"/>
</dbReference>
<dbReference type="PRINTS" id="PR00344">
    <property type="entry name" value="BCTRLSENSOR"/>
</dbReference>
<dbReference type="SMART" id="SM00065">
    <property type="entry name" value="GAF"/>
    <property type="match status" value="1"/>
</dbReference>
<dbReference type="Gene3D" id="3.30.450.40">
    <property type="match status" value="1"/>
</dbReference>
<dbReference type="InterPro" id="IPR000700">
    <property type="entry name" value="PAS-assoc_C"/>
</dbReference>
<dbReference type="Pfam" id="PF01590">
    <property type="entry name" value="GAF"/>
    <property type="match status" value="1"/>
</dbReference>
<dbReference type="InterPro" id="IPR013655">
    <property type="entry name" value="PAS_fold_3"/>
</dbReference>
<evidence type="ECO:0000259" key="8">
    <source>
        <dbReference type="PROSITE" id="PS50113"/>
    </source>
</evidence>
<dbReference type="InterPro" id="IPR004358">
    <property type="entry name" value="Sig_transdc_His_kin-like_C"/>
</dbReference>
<evidence type="ECO:0000256" key="1">
    <source>
        <dbReference type="ARBA" id="ARBA00000085"/>
    </source>
</evidence>
<feature type="domain" description="PAS" evidence="7">
    <location>
        <begin position="288"/>
        <end position="358"/>
    </location>
</feature>
<feature type="domain" description="Histidine kinase" evidence="6">
    <location>
        <begin position="701"/>
        <end position="909"/>
    </location>
</feature>
<dbReference type="InterPro" id="IPR013656">
    <property type="entry name" value="PAS_4"/>
</dbReference>
<dbReference type="InterPro" id="IPR001610">
    <property type="entry name" value="PAC"/>
</dbReference>
<dbReference type="InterPro" id="IPR005467">
    <property type="entry name" value="His_kinase_dom"/>
</dbReference>
<accession>A0A926S2U8</accession>
<dbReference type="GO" id="GO:0000155">
    <property type="term" value="F:phosphorelay sensor kinase activity"/>
    <property type="evidence" value="ECO:0007669"/>
    <property type="project" value="InterPro"/>
</dbReference>
<dbReference type="SMART" id="SM00091">
    <property type="entry name" value="PAS"/>
    <property type="match status" value="3"/>
</dbReference>
<dbReference type="PANTHER" id="PTHR43304:SF1">
    <property type="entry name" value="PAC DOMAIN-CONTAINING PROTEIN"/>
    <property type="match status" value="1"/>
</dbReference>
<reference evidence="9" key="1">
    <citation type="submission" date="2020-09" db="EMBL/GenBank/DDBJ databases">
        <title>Novel species of Mucilaginibacter isolated from a glacier on the Tibetan Plateau.</title>
        <authorList>
            <person name="Liu Q."/>
            <person name="Xin Y.-H."/>
        </authorList>
    </citation>
    <scope>NUCLEOTIDE SEQUENCE</scope>
    <source>
        <strain evidence="9">ZB1P21</strain>
    </source>
</reference>
<keyword evidence="10" id="KW-1185">Reference proteome</keyword>
<evidence type="ECO:0000313" key="10">
    <source>
        <dbReference type="Proteomes" id="UP000619078"/>
    </source>
</evidence>
<feature type="domain" description="PAC" evidence="8">
    <location>
        <begin position="486"/>
        <end position="537"/>
    </location>
</feature>
<feature type="domain" description="PAS" evidence="7">
    <location>
        <begin position="166"/>
        <end position="236"/>
    </location>
</feature>
<keyword evidence="3" id="KW-0597">Phosphoprotein</keyword>
<feature type="domain" description="PAC" evidence="8">
    <location>
        <begin position="638"/>
        <end position="691"/>
    </location>
</feature>
<dbReference type="SUPFAM" id="SSF47384">
    <property type="entry name" value="Homodimeric domain of signal transducing histidine kinase"/>
    <property type="match status" value="1"/>
</dbReference>
<dbReference type="SUPFAM" id="SSF55781">
    <property type="entry name" value="GAF domain-like"/>
    <property type="match status" value="1"/>
</dbReference>
<dbReference type="FunFam" id="3.30.450.20:FF:000099">
    <property type="entry name" value="Sensory box sensor histidine kinase"/>
    <property type="match status" value="1"/>
</dbReference>
<dbReference type="Pfam" id="PF08447">
    <property type="entry name" value="PAS_3"/>
    <property type="match status" value="2"/>
</dbReference>
<sequence length="909" mass="103131">MVKSPVPFNEVERLKALDEYEILDSLSEQEFDRITELASIICDVPISLVSLIDHDRQWFKSNKGLNVQETARDISFCRHTIMEPNLMEVHDASMDDRFRDNILVTGKPDIRFYAGYPLIDPRGYALGTLCVIDRKPKTLTAQQKRALALLGEEVIALIVERRQKQELKNFEKLFDLSNDLVFIGGADGFFKKINPAFETVLGWSREYLLNTSTFELIHPEDIANTEKESGKLAKGQPTVNFHQRMKTAWGYYKTIQWTSSPEPETGNIFGIGRDVTDKILNEQLLVVSEEKLRVFFENSQGLMCTHDLKGKFLSVNASGAAILGYLPEEINELSLFDIIPPERYPMLNDYLEQISTTGKAQGQMLTRHKDGSLRVWLFNNTLQTTADNIYVIGNAIDITERYRLEKDLEQTRELLEQTNQVARVGGWGLDVKLQKVYWTSVTKEIHGVATDYEPELNTAINFYKEGESRDLILAVLGKAMTTGTPWDEELQIVNSKGEDKWVRALGNPVMADGECVRLYGTFQDIDAYKAAQLALKQSVKAQEELNQALLQQVALVKEQDQTIEKIREFQFLADSIPQIIWTSNPDGSMDYYNRHWFEYTGMTLADTDRHGWGPVIHPDDADNDYAYWHECLKSGTAYKSEVRFKRAADGVYKWHLSSAVPMRDAEGKIIKWFGSCYDIDEYKRALDLENRVSQYEDFNRIVAHNLRGPSGSIRMILNMMAEAETEEEKTELMGMLSQSSDTLTETLDGLMKVLEVRINKHIDSDDCNLQELVDVTGAMLMGQIISKKAIIKTDLQVAVMLFPKMYLESIFYNMVSNSLKYSKPGVPPEILISSKQTESGVTLVFTDNGLGIDLKKHGKDMFKLNGVFHPGHDSKGVGLFMTKTQIETFGGRISVQSMPGIGTTFTIVF</sequence>
<dbReference type="SMART" id="SM00387">
    <property type="entry name" value="HATPase_c"/>
    <property type="match status" value="1"/>
</dbReference>
<comment type="catalytic activity">
    <reaction evidence="1">
        <text>ATP + protein L-histidine = ADP + protein N-phospho-L-histidine.</text>
        <dbReference type="EC" id="2.7.13.3"/>
    </reaction>
</comment>
<dbReference type="PROSITE" id="PS50112">
    <property type="entry name" value="PAS"/>
    <property type="match status" value="2"/>
</dbReference>
<dbReference type="SMART" id="SM00086">
    <property type="entry name" value="PAC"/>
    <property type="match status" value="3"/>
</dbReference>
<dbReference type="PROSITE" id="PS50113">
    <property type="entry name" value="PAC"/>
    <property type="match status" value="2"/>
</dbReference>
<dbReference type="AlphaFoldDB" id="A0A926S2U8"/>
<dbReference type="InterPro" id="IPR003018">
    <property type="entry name" value="GAF"/>
</dbReference>
<evidence type="ECO:0000256" key="5">
    <source>
        <dbReference type="ARBA" id="ARBA00022777"/>
    </source>
</evidence>
<proteinExistence type="predicted"/>
<organism evidence="9 10">
    <name type="scientific">Mucilaginibacter glaciei</name>
    <dbReference type="NCBI Taxonomy" id="2772109"/>
    <lineage>
        <taxon>Bacteria</taxon>
        <taxon>Pseudomonadati</taxon>
        <taxon>Bacteroidota</taxon>
        <taxon>Sphingobacteriia</taxon>
        <taxon>Sphingobacteriales</taxon>
        <taxon>Sphingobacteriaceae</taxon>
        <taxon>Mucilaginibacter</taxon>
    </lineage>
</organism>
<protein>
    <recommendedName>
        <fullName evidence="2">histidine kinase</fullName>
        <ecNumber evidence="2">2.7.13.3</ecNumber>
    </recommendedName>
</protein>
<dbReference type="SUPFAM" id="SSF55874">
    <property type="entry name" value="ATPase domain of HSP90 chaperone/DNA topoisomerase II/histidine kinase"/>
    <property type="match status" value="1"/>
</dbReference>
<comment type="caution">
    <text evidence="9">The sequence shown here is derived from an EMBL/GenBank/DDBJ whole genome shotgun (WGS) entry which is preliminary data.</text>
</comment>
<evidence type="ECO:0000259" key="7">
    <source>
        <dbReference type="PROSITE" id="PS50112"/>
    </source>
</evidence>
<dbReference type="Pfam" id="PF02518">
    <property type="entry name" value="HATPase_c"/>
    <property type="match status" value="1"/>
</dbReference>
<evidence type="ECO:0000313" key="9">
    <source>
        <dbReference type="EMBL" id="MBD1394242.1"/>
    </source>
</evidence>
<dbReference type="Proteomes" id="UP000619078">
    <property type="component" value="Unassembled WGS sequence"/>
</dbReference>
<dbReference type="InterPro" id="IPR029016">
    <property type="entry name" value="GAF-like_dom_sf"/>
</dbReference>
<keyword evidence="4" id="KW-0808">Transferase</keyword>
<dbReference type="Gene3D" id="3.30.450.20">
    <property type="entry name" value="PAS domain"/>
    <property type="match status" value="4"/>
</dbReference>
<dbReference type="Gene3D" id="1.10.287.130">
    <property type="match status" value="1"/>
</dbReference>
<evidence type="ECO:0000256" key="4">
    <source>
        <dbReference type="ARBA" id="ARBA00022679"/>
    </source>
</evidence>
<dbReference type="InterPro" id="IPR035965">
    <property type="entry name" value="PAS-like_dom_sf"/>
</dbReference>
<dbReference type="Gene3D" id="3.30.565.10">
    <property type="entry name" value="Histidine kinase-like ATPase, C-terminal domain"/>
    <property type="match status" value="1"/>
</dbReference>
<gene>
    <name evidence="9" type="ORF">IDJ76_14125</name>
</gene>
<dbReference type="NCBIfam" id="TIGR00229">
    <property type="entry name" value="sensory_box"/>
    <property type="match status" value="3"/>
</dbReference>
<dbReference type="EC" id="2.7.13.3" evidence="2"/>
<dbReference type="EMBL" id="JACWMX010000005">
    <property type="protein sequence ID" value="MBD1394242.1"/>
    <property type="molecule type" value="Genomic_DNA"/>
</dbReference>
<dbReference type="SUPFAM" id="SSF55785">
    <property type="entry name" value="PYP-like sensor domain (PAS domain)"/>
    <property type="match status" value="4"/>
</dbReference>
<dbReference type="InterPro" id="IPR036097">
    <property type="entry name" value="HisK_dim/P_sf"/>
</dbReference>